<keyword evidence="7" id="KW-1185">Reference proteome</keyword>
<evidence type="ECO:0000313" key="6">
    <source>
        <dbReference type="EMBL" id="KFM81023.1"/>
    </source>
</evidence>
<reference evidence="6 7" key="1">
    <citation type="submission" date="2013-11" db="EMBL/GenBank/DDBJ databases">
        <title>Genome sequencing of Stegodyphus mimosarum.</title>
        <authorList>
            <person name="Bechsgaard J."/>
        </authorList>
    </citation>
    <scope>NUCLEOTIDE SEQUENCE [LARGE SCALE GENOMIC DNA]</scope>
</reference>
<evidence type="ECO:0000256" key="1">
    <source>
        <dbReference type="ARBA" id="ARBA00004141"/>
    </source>
</evidence>
<comment type="subcellular location">
    <subcellularLocation>
        <location evidence="1">Membrane</location>
        <topology evidence="1">Multi-pass membrane protein</topology>
    </subcellularLocation>
</comment>
<organism evidence="6 7">
    <name type="scientific">Stegodyphus mimosarum</name>
    <name type="common">African social velvet spider</name>
    <dbReference type="NCBI Taxonomy" id="407821"/>
    <lineage>
        <taxon>Eukaryota</taxon>
        <taxon>Metazoa</taxon>
        <taxon>Ecdysozoa</taxon>
        <taxon>Arthropoda</taxon>
        <taxon>Chelicerata</taxon>
        <taxon>Arachnida</taxon>
        <taxon>Araneae</taxon>
        <taxon>Araneomorphae</taxon>
        <taxon>Entelegynae</taxon>
        <taxon>Eresoidea</taxon>
        <taxon>Eresidae</taxon>
        <taxon>Stegodyphus</taxon>
    </lineage>
</organism>
<evidence type="ECO:0000256" key="2">
    <source>
        <dbReference type="ARBA" id="ARBA00022692"/>
    </source>
</evidence>
<dbReference type="EMBL" id="KK121686">
    <property type="protein sequence ID" value="KFM81023.1"/>
    <property type="molecule type" value="Genomic_DNA"/>
</dbReference>
<protein>
    <submittedName>
        <fullName evidence="6">Uncharacterized protein</fullName>
    </submittedName>
</protein>
<sequence length="148" mass="16564">MISMNENTAEAIELNETGTVDKPIKFSVHNGNKAKTTDVIVSKASIILSEIKDLKIEVVLFLYMFSACMRTVSSTSMIIDKVCLFHLHYPEEICSNLGNYTDINIKVEKMANNYQVGHTLIQMLPAAILACFIGAWSDKYSRKLPIIC</sequence>
<dbReference type="Proteomes" id="UP000054359">
    <property type="component" value="Unassembled WGS sequence"/>
</dbReference>
<name>A0A087UUI4_STEMI</name>
<dbReference type="PANTHER" id="PTHR23507">
    <property type="entry name" value="ZGC:174356"/>
    <property type="match status" value="1"/>
</dbReference>
<dbReference type="PANTHER" id="PTHR23507:SF1">
    <property type="entry name" value="FI18259P1-RELATED"/>
    <property type="match status" value="1"/>
</dbReference>
<dbReference type="AlphaFoldDB" id="A0A087UUI4"/>
<accession>A0A087UUI4</accession>
<proteinExistence type="predicted"/>
<feature type="non-terminal residue" evidence="6">
    <location>
        <position position="148"/>
    </location>
</feature>
<keyword evidence="2 5" id="KW-0812">Transmembrane</keyword>
<dbReference type="GO" id="GO:0016020">
    <property type="term" value="C:membrane"/>
    <property type="evidence" value="ECO:0007669"/>
    <property type="project" value="UniProtKB-SubCell"/>
</dbReference>
<gene>
    <name evidence="6" type="ORF">X975_25800</name>
</gene>
<evidence type="ECO:0000313" key="7">
    <source>
        <dbReference type="Proteomes" id="UP000054359"/>
    </source>
</evidence>
<feature type="transmembrane region" description="Helical" evidence="5">
    <location>
        <begin position="116"/>
        <end position="136"/>
    </location>
</feature>
<evidence type="ECO:0000256" key="5">
    <source>
        <dbReference type="SAM" id="Phobius"/>
    </source>
</evidence>
<keyword evidence="3 5" id="KW-1133">Transmembrane helix</keyword>
<evidence type="ECO:0000256" key="4">
    <source>
        <dbReference type="ARBA" id="ARBA00023136"/>
    </source>
</evidence>
<dbReference type="GO" id="GO:0022857">
    <property type="term" value="F:transmembrane transporter activity"/>
    <property type="evidence" value="ECO:0007669"/>
    <property type="project" value="TreeGrafter"/>
</dbReference>
<evidence type="ECO:0000256" key="3">
    <source>
        <dbReference type="ARBA" id="ARBA00022989"/>
    </source>
</evidence>
<dbReference type="OrthoDB" id="6430790at2759"/>
<keyword evidence="4 5" id="KW-0472">Membrane</keyword>